<dbReference type="Gene3D" id="3.40.50.300">
    <property type="entry name" value="P-loop containing nucleotide triphosphate hydrolases"/>
    <property type="match status" value="2"/>
</dbReference>
<evidence type="ECO:0000256" key="5">
    <source>
        <dbReference type="ARBA" id="ARBA00022840"/>
    </source>
</evidence>
<evidence type="ECO:0000256" key="1">
    <source>
        <dbReference type="ARBA" id="ARBA00012552"/>
    </source>
</evidence>
<evidence type="ECO:0000259" key="7">
    <source>
        <dbReference type="PROSITE" id="PS51194"/>
    </source>
</evidence>
<dbReference type="GeneID" id="10543743"/>
<reference key="1">
    <citation type="submission" date="2007-01" db="EMBL/GenBank/DDBJ databases">
        <title>The Genome Sequence of Puccinia graminis f. sp. tritici Strain CRL 75-36-700-3.</title>
        <authorList>
            <consortium name="The Broad Institute Genome Sequencing Platform"/>
            <person name="Birren B."/>
            <person name="Lander E."/>
            <person name="Galagan J."/>
            <person name="Nusbaum C."/>
            <person name="Devon K."/>
            <person name="Cuomo C."/>
            <person name="Jaffe D."/>
            <person name="Butler J."/>
            <person name="Alvarez P."/>
            <person name="Gnerre S."/>
            <person name="Grabherr M."/>
            <person name="Mauceli E."/>
            <person name="Brockman W."/>
            <person name="Young S."/>
            <person name="LaButti K."/>
            <person name="Sykes S."/>
            <person name="DeCaprio D."/>
            <person name="Crawford M."/>
            <person name="Koehrsen M."/>
            <person name="Engels R."/>
            <person name="Montgomery P."/>
            <person name="Pearson M."/>
            <person name="Howarth C."/>
            <person name="Larson L."/>
            <person name="White J."/>
            <person name="Zeng Q."/>
            <person name="Kodira C."/>
            <person name="Yandava C."/>
            <person name="Alvarado L."/>
            <person name="O'Leary S."/>
            <person name="Szabo L."/>
            <person name="Dean R."/>
            <person name="Schein J."/>
        </authorList>
    </citation>
    <scope>NUCLEOTIDE SEQUENCE</scope>
    <source>
        <strain>CRL 75-36-700-3</strain>
    </source>
</reference>
<keyword evidence="9" id="KW-1185">Reference proteome</keyword>
<dbReference type="PROSITE" id="PS00690">
    <property type="entry name" value="DEAH_ATP_HELICASE"/>
    <property type="match status" value="1"/>
</dbReference>
<dbReference type="SMART" id="SM00490">
    <property type="entry name" value="HELICc"/>
    <property type="match status" value="1"/>
</dbReference>
<dbReference type="EC" id="3.6.4.13" evidence="1"/>
<evidence type="ECO:0000313" key="9">
    <source>
        <dbReference type="Proteomes" id="UP000008783"/>
    </source>
</evidence>
<dbReference type="InterPro" id="IPR027417">
    <property type="entry name" value="P-loop_NTPase"/>
</dbReference>
<dbReference type="AlphaFoldDB" id="E3JUM6"/>
<sequence>MTDGVGMLLREFTTKPNLAGYSAMIIDEAHERTLSTDILLGLVKDIARFRPDFQLLICSVTMNAVKFSEYFYDAPIFNILGKMYPVDIMYTPNPEANYLYAAVAIIFQIHTTKPKADILVFFTGQDEIRASQENLEETARALGNKIGELMICPIYANLPTNMQAKIFEPTPDRAQKFLLATNISKTLITINGVVYVIDPGFVKQNSYNPCTGMESLVFFLFCLPAAANQRAGRAGRVAPGKCFRLYTKSAYMKEIDKDTVVEIQQTNLANVVLLLKSLGINNLIGFDFLDPPPGMTAYIGRAGRHANLKGIPPAGEWRACLHCWIDQSSVEEQIKRIDEVQSELKLCLEAAQESMKAQFNKGVKDTPNWNVGEEVWLNSKNISTTRPSPKLDHQWLGPLQISKKISNSVYKLTLPLSMQGVHPVFHVSVLQKHNSDTITGRCHPSPEPVQVNNEEEWEVEGVLDC</sequence>
<evidence type="ECO:0000256" key="3">
    <source>
        <dbReference type="ARBA" id="ARBA00022801"/>
    </source>
</evidence>
<keyword evidence="3" id="KW-0378">Hydrolase</keyword>
<dbReference type="KEGG" id="pgr:PGTG_01082"/>
<dbReference type="GO" id="GO:0003724">
    <property type="term" value="F:RNA helicase activity"/>
    <property type="evidence" value="ECO:0007669"/>
    <property type="project" value="UniProtKB-EC"/>
</dbReference>
<dbReference type="InterPro" id="IPR042035">
    <property type="entry name" value="DEAH_win-hel_dom"/>
</dbReference>
<dbReference type="EMBL" id="DS178264">
    <property type="protein sequence ID" value="EFP75751.2"/>
    <property type="molecule type" value="Genomic_DNA"/>
</dbReference>
<dbReference type="GO" id="GO:0003723">
    <property type="term" value="F:RNA binding"/>
    <property type="evidence" value="ECO:0000318"/>
    <property type="project" value="GO_Central"/>
</dbReference>
<dbReference type="GO" id="GO:0004386">
    <property type="term" value="F:helicase activity"/>
    <property type="evidence" value="ECO:0000318"/>
    <property type="project" value="GO_Central"/>
</dbReference>
<organism evidence="8 9">
    <name type="scientific">Puccinia graminis f. sp. tritici (strain CRL 75-36-700-3 / race SCCL)</name>
    <name type="common">Black stem rust fungus</name>
    <dbReference type="NCBI Taxonomy" id="418459"/>
    <lineage>
        <taxon>Eukaryota</taxon>
        <taxon>Fungi</taxon>
        <taxon>Dikarya</taxon>
        <taxon>Basidiomycota</taxon>
        <taxon>Pucciniomycotina</taxon>
        <taxon>Pucciniomycetes</taxon>
        <taxon>Pucciniales</taxon>
        <taxon>Pucciniaceae</taxon>
        <taxon>Puccinia</taxon>
    </lineage>
</organism>
<dbReference type="GO" id="GO:0016787">
    <property type="term" value="F:hydrolase activity"/>
    <property type="evidence" value="ECO:0007669"/>
    <property type="project" value="UniProtKB-KW"/>
</dbReference>
<name>E3JUM6_PUCGT</name>
<dbReference type="InterPro" id="IPR056924">
    <property type="entry name" value="SH3_Tf2-1"/>
</dbReference>
<dbReference type="FunFam" id="3.40.50.300:FF:004188">
    <property type="entry name" value="Adenosinetriphosphatase"/>
    <property type="match status" value="1"/>
</dbReference>
<gene>
    <name evidence="8" type="ORF">PGTG_01082</name>
</gene>
<dbReference type="InParanoid" id="E3JUM6"/>
<dbReference type="InterPro" id="IPR002464">
    <property type="entry name" value="DNA/RNA_helicase_DEAH_CS"/>
</dbReference>
<dbReference type="OrthoDB" id="10253254at2759"/>
<dbReference type="Pfam" id="PF24626">
    <property type="entry name" value="SH3_Tf2-1"/>
    <property type="match status" value="1"/>
</dbReference>
<feature type="domain" description="Helicase C-terminal" evidence="7">
    <location>
        <begin position="104"/>
        <end position="279"/>
    </location>
</feature>
<keyword evidence="2" id="KW-0547">Nucleotide-binding</keyword>
<accession>E3JUM6</accession>
<dbReference type="FunFam" id="3.40.50.300:FF:000145">
    <property type="entry name" value="probable ATP-dependent RNA helicase DHX40"/>
    <property type="match status" value="1"/>
</dbReference>
<dbReference type="Pfam" id="PF00271">
    <property type="entry name" value="Helicase_C"/>
    <property type="match status" value="1"/>
</dbReference>
<evidence type="ECO:0000256" key="2">
    <source>
        <dbReference type="ARBA" id="ARBA00022741"/>
    </source>
</evidence>
<dbReference type="STRING" id="418459.E3JUM6"/>
<keyword evidence="4" id="KW-0347">Helicase</keyword>
<dbReference type="GO" id="GO:0005524">
    <property type="term" value="F:ATP binding"/>
    <property type="evidence" value="ECO:0007669"/>
    <property type="project" value="UniProtKB-KW"/>
</dbReference>
<dbReference type="HOGENOM" id="CLU_642715_0_0_1"/>
<dbReference type="SUPFAM" id="SSF52540">
    <property type="entry name" value="P-loop containing nucleoside triphosphate hydrolases"/>
    <property type="match status" value="1"/>
</dbReference>
<evidence type="ECO:0000256" key="6">
    <source>
        <dbReference type="ARBA" id="ARBA00047984"/>
    </source>
</evidence>
<dbReference type="Proteomes" id="UP000008783">
    <property type="component" value="Unassembled WGS sequence"/>
</dbReference>
<proteinExistence type="predicted"/>
<comment type="catalytic activity">
    <reaction evidence="6">
        <text>ATP + H2O = ADP + phosphate + H(+)</text>
        <dbReference type="Rhea" id="RHEA:13065"/>
        <dbReference type="ChEBI" id="CHEBI:15377"/>
        <dbReference type="ChEBI" id="CHEBI:15378"/>
        <dbReference type="ChEBI" id="CHEBI:30616"/>
        <dbReference type="ChEBI" id="CHEBI:43474"/>
        <dbReference type="ChEBI" id="CHEBI:456216"/>
        <dbReference type="EC" id="3.6.4.13"/>
    </reaction>
</comment>
<dbReference type="Gene3D" id="1.10.10.2130">
    <property type="entry name" value="DEAH helicase family, winged-helix domain"/>
    <property type="match status" value="1"/>
</dbReference>
<dbReference type="PANTHER" id="PTHR18934:SF83">
    <property type="entry name" value="PRE-MRNA-SPLICING FACTOR ATP-DEPENDENT RNA HELICASE DHX16"/>
    <property type="match status" value="1"/>
</dbReference>
<dbReference type="PROSITE" id="PS51194">
    <property type="entry name" value="HELICASE_CTER"/>
    <property type="match status" value="1"/>
</dbReference>
<dbReference type="VEuPathDB" id="FungiDB:PGTG_01082"/>
<evidence type="ECO:0000256" key="4">
    <source>
        <dbReference type="ARBA" id="ARBA00022806"/>
    </source>
</evidence>
<evidence type="ECO:0000313" key="8">
    <source>
        <dbReference type="EMBL" id="EFP75751.2"/>
    </source>
</evidence>
<keyword evidence="5" id="KW-0067">ATP-binding</keyword>
<dbReference type="InterPro" id="IPR001650">
    <property type="entry name" value="Helicase_C-like"/>
</dbReference>
<dbReference type="CDD" id="cd18791">
    <property type="entry name" value="SF2_C_RHA"/>
    <property type="match status" value="1"/>
</dbReference>
<reference evidence="9" key="2">
    <citation type="journal article" date="2011" name="Proc. Natl. Acad. Sci. U.S.A.">
        <title>Obligate biotrophy features unraveled by the genomic analysis of rust fungi.</title>
        <authorList>
            <person name="Duplessis S."/>
            <person name="Cuomo C.A."/>
            <person name="Lin Y.-C."/>
            <person name="Aerts A."/>
            <person name="Tisserant E."/>
            <person name="Veneault-Fourrey C."/>
            <person name="Joly D.L."/>
            <person name="Hacquard S."/>
            <person name="Amselem J."/>
            <person name="Cantarel B.L."/>
            <person name="Chiu R."/>
            <person name="Coutinho P.M."/>
            <person name="Feau N."/>
            <person name="Field M."/>
            <person name="Frey P."/>
            <person name="Gelhaye E."/>
            <person name="Goldberg J."/>
            <person name="Grabherr M.G."/>
            <person name="Kodira C.D."/>
            <person name="Kohler A."/>
            <person name="Kuees U."/>
            <person name="Lindquist E.A."/>
            <person name="Lucas S.M."/>
            <person name="Mago R."/>
            <person name="Mauceli E."/>
            <person name="Morin E."/>
            <person name="Murat C."/>
            <person name="Pangilinan J.L."/>
            <person name="Park R."/>
            <person name="Pearson M."/>
            <person name="Quesneville H."/>
            <person name="Rouhier N."/>
            <person name="Sakthikumar S."/>
            <person name="Salamov A.A."/>
            <person name="Schmutz J."/>
            <person name="Selles B."/>
            <person name="Shapiro H."/>
            <person name="Tanguay P."/>
            <person name="Tuskan G.A."/>
            <person name="Henrissat B."/>
            <person name="Van de Peer Y."/>
            <person name="Rouze P."/>
            <person name="Ellis J.G."/>
            <person name="Dodds P.N."/>
            <person name="Schein J.E."/>
            <person name="Zhong S."/>
            <person name="Hamelin R.C."/>
            <person name="Grigoriev I.V."/>
            <person name="Szabo L.J."/>
            <person name="Martin F."/>
        </authorList>
    </citation>
    <scope>NUCLEOTIDE SEQUENCE [LARGE SCALE GENOMIC DNA]</scope>
    <source>
        <strain evidence="9">CRL 75-36-700-3 / race SCCL</strain>
    </source>
</reference>
<dbReference type="PANTHER" id="PTHR18934">
    <property type="entry name" value="ATP-DEPENDENT RNA HELICASE"/>
    <property type="match status" value="1"/>
</dbReference>
<dbReference type="RefSeq" id="XP_003320170.2">
    <property type="nucleotide sequence ID" value="XM_003320122.2"/>
</dbReference>
<protein>
    <recommendedName>
        <fullName evidence="1">RNA helicase</fullName>
        <ecNumber evidence="1">3.6.4.13</ecNumber>
    </recommendedName>
</protein>